<evidence type="ECO:0000313" key="3">
    <source>
        <dbReference type="Proteomes" id="UP001500618"/>
    </source>
</evidence>
<dbReference type="EMBL" id="BAAANY010000041">
    <property type="protein sequence ID" value="GAA1716916.1"/>
    <property type="molecule type" value="Genomic_DNA"/>
</dbReference>
<evidence type="ECO:0000313" key="2">
    <source>
        <dbReference type="EMBL" id="GAA1716916.1"/>
    </source>
</evidence>
<dbReference type="InterPro" id="IPR029058">
    <property type="entry name" value="AB_hydrolase_fold"/>
</dbReference>
<gene>
    <name evidence="2" type="ORF">GCM10009765_76890</name>
</gene>
<dbReference type="InterPro" id="IPR000073">
    <property type="entry name" value="AB_hydrolase_1"/>
</dbReference>
<organism evidence="2 3">
    <name type="scientific">Fodinicola feengrottensis</name>
    <dbReference type="NCBI Taxonomy" id="435914"/>
    <lineage>
        <taxon>Bacteria</taxon>
        <taxon>Bacillati</taxon>
        <taxon>Actinomycetota</taxon>
        <taxon>Actinomycetes</taxon>
        <taxon>Mycobacteriales</taxon>
        <taxon>Fodinicola</taxon>
    </lineage>
</organism>
<accession>A0ABP4V5H7</accession>
<dbReference type="RefSeq" id="WP_344314964.1">
    <property type="nucleotide sequence ID" value="NZ_BAAANY010000041.1"/>
</dbReference>
<proteinExistence type="predicted"/>
<reference evidence="3" key="1">
    <citation type="journal article" date="2019" name="Int. J. Syst. Evol. Microbiol.">
        <title>The Global Catalogue of Microorganisms (GCM) 10K type strain sequencing project: providing services to taxonomists for standard genome sequencing and annotation.</title>
        <authorList>
            <consortium name="The Broad Institute Genomics Platform"/>
            <consortium name="The Broad Institute Genome Sequencing Center for Infectious Disease"/>
            <person name="Wu L."/>
            <person name="Ma J."/>
        </authorList>
    </citation>
    <scope>NUCLEOTIDE SEQUENCE [LARGE SCALE GENOMIC DNA]</scope>
    <source>
        <strain evidence="3">JCM 14718</strain>
    </source>
</reference>
<comment type="caution">
    <text evidence="2">The sequence shown here is derived from an EMBL/GenBank/DDBJ whole genome shotgun (WGS) entry which is preliminary data.</text>
</comment>
<dbReference type="Pfam" id="PF00561">
    <property type="entry name" value="Abhydrolase_1"/>
    <property type="match status" value="1"/>
</dbReference>
<name>A0ABP4V5H7_9ACTN</name>
<dbReference type="SUPFAM" id="SSF53474">
    <property type="entry name" value="alpha/beta-Hydrolases"/>
    <property type="match status" value="1"/>
</dbReference>
<evidence type="ECO:0000259" key="1">
    <source>
        <dbReference type="Pfam" id="PF00561"/>
    </source>
</evidence>
<dbReference type="Gene3D" id="3.40.50.1820">
    <property type="entry name" value="alpha/beta hydrolase"/>
    <property type="match status" value="1"/>
</dbReference>
<dbReference type="Proteomes" id="UP001500618">
    <property type="component" value="Unassembled WGS sequence"/>
</dbReference>
<protein>
    <recommendedName>
        <fullName evidence="1">AB hydrolase-1 domain-containing protein</fullName>
    </recommendedName>
</protein>
<sequence>MTTWTGMMSVDDTALAVSDTGGPSIPVVYLNGQFATQGYWRRVIADLGTGWRHITFDERRRGRKSGKSVDYSFEAAVRDVDAILAARGVDRAMVVGWSYGAWNEVPKSFVWKKTG</sequence>
<feature type="domain" description="AB hydrolase-1" evidence="1">
    <location>
        <begin position="26"/>
        <end position="101"/>
    </location>
</feature>
<keyword evidence="3" id="KW-1185">Reference proteome</keyword>